<sequence>MSNPYVYSPFQYPSQYQETPYYYTPNPSTPFILDANLYNSPYSNASSLPGTSSNLYAPNTPTGVVFPSSGDDEGYGSAWGNIMRQRRPSWNGTPGAPFLSPQPFPVTPIYNRRNSFENNIYAQSFRINPWINGEAPRGDFFFDLAPTAFLPVRLFGGGHSALLAPDQLQEPATYPTLTRLRIVCDMIPHWSIDLEFNGYGATTYHSGVPPPITLADVLVAIHRSLHRRIAPVDWQRLGPVKEREVGKAYTRRCRAAGNRADYEFAQGVKRVDFLVGLTKMLGLVRGGKVDGWDVMKLIVIKR</sequence>
<dbReference type="AlphaFoldDB" id="A0A9P6CE67"/>
<dbReference type="Pfam" id="PF20415">
    <property type="entry name" value="DUF6699"/>
    <property type="match status" value="1"/>
</dbReference>
<keyword evidence="3" id="KW-1185">Reference proteome</keyword>
<evidence type="ECO:0000313" key="2">
    <source>
        <dbReference type="EMBL" id="KAF9458860.1"/>
    </source>
</evidence>
<organism evidence="2 3">
    <name type="scientific">Collybia nuda</name>
    <dbReference type="NCBI Taxonomy" id="64659"/>
    <lineage>
        <taxon>Eukaryota</taxon>
        <taxon>Fungi</taxon>
        <taxon>Dikarya</taxon>
        <taxon>Basidiomycota</taxon>
        <taxon>Agaricomycotina</taxon>
        <taxon>Agaricomycetes</taxon>
        <taxon>Agaricomycetidae</taxon>
        <taxon>Agaricales</taxon>
        <taxon>Tricholomatineae</taxon>
        <taxon>Clitocybaceae</taxon>
        <taxon>Collybia</taxon>
    </lineage>
</organism>
<evidence type="ECO:0000313" key="3">
    <source>
        <dbReference type="Proteomes" id="UP000807353"/>
    </source>
</evidence>
<name>A0A9P6CE67_9AGAR</name>
<comment type="caution">
    <text evidence="2">The sequence shown here is derived from an EMBL/GenBank/DDBJ whole genome shotgun (WGS) entry which is preliminary data.</text>
</comment>
<reference evidence="2" key="1">
    <citation type="submission" date="2020-11" db="EMBL/GenBank/DDBJ databases">
        <authorList>
            <consortium name="DOE Joint Genome Institute"/>
            <person name="Ahrendt S."/>
            <person name="Riley R."/>
            <person name="Andreopoulos W."/>
            <person name="Labutti K."/>
            <person name="Pangilinan J."/>
            <person name="Ruiz-Duenas F.J."/>
            <person name="Barrasa J.M."/>
            <person name="Sanchez-Garcia M."/>
            <person name="Camarero S."/>
            <person name="Miyauchi S."/>
            <person name="Serrano A."/>
            <person name="Linde D."/>
            <person name="Babiker R."/>
            <person name="Drula E."/>
            <person name="Ayuso-Fernandez I."/>
            <person name="Pacheco R."/>
            <person name="Padilla G."/>
            <person name="Ferreira P."/>
            <person name="Barriuso J."/>
            <person name="Kellner H."/>
            <person name="Castanera R."/>
            <person name="Alfaro M."/>
            <person name="Ramirez L."/>
            <person name="Pisabarro A.G."/>
            <person name="Kuo A."/>
            <person name="Tritt A."/>
            <person name="Lipzen A."/>
            <person name="He G."/>
            <person name="Yan M."/>
            <person name="Ng V."/>
            <person name="Cullen D."/>
            <person name="Martin F."/>
            <person name="Rosso M.-N."/>
            <person name="Henrissat B."/>
            <person name="Hibbett D."/>
            <person name="Martinez A.T."/>
            <person name="Grigoriev I.V."/>
        </authorList>
    </citation>
    <scope>NUCLEOTIDE SEQUENCE</scope>
    <source>
        <strain evidence="2">CBS 247.69</strain>
    </source>
</reference>
<protein>
    <recommendedName>
        <fullName evidence="1">DUF6699 domain-containing protein</fullName>
    </recommendedName>
</protein>
<dbReference type="Proteomes" id="UP000807353">
    <property type="component" value="Unassembled WGS sequence"/>
</dbReference>
<feature type="domain" description="DUF6699" evidence="1">
    <location>
        <begin position="164"/>
        <end position="287"/>
    </location>
</feature>
<proteinExistence type="predicted"/>
<evidence type="ECO:0000259" key="1">
    <source>
        <dbReference type="Pfam" id="PF20415"/>
    </source>
</evidence>
<gene>
    <name evidence="2" type="ORF">BDZ94DRAFT_1269686</name>
</gene>
<dbReference type="OrthoDB" id="3251728at2759"/>
<dbReference type="EMBL" id="MU150329">
    <property type="protein sequence ID" value="KAF9458860.1"/>
    <property type="molecule type" value="Genomic_DNA"/>
</dbReference>
<dbReference type="InterPro" id="IPR046522">
    <property type="entry name" value="DUF6699"/>
</dbReference>
<accession>A0A9P6CE67</accession>